<name>A0A4V1D3Q2_9BACT</name>
<dbReference type="Proteomes" id="UP000297149">
    <property type="component" value="Plasmid ph5-3"/>
</dbReference>
<accession>A0A4V1D3Q2</accession>
<reference evidence="2" key="1">
    <citation type="submission" date="2019-02" db="EMBL/GenBank/DDBJ databases">
        <title>Isolation and identification of novel species under the genus Muribaculum.</title>
        <authorList>
            <person name="Miyake S."/>
            <person name="Ding Y."/>
            <person name="Low A."/>
            <person name="Soh M."/>
            <person name="Seedorf H."/>
        </authorList>
    </citation>
    <scope>NUCLEOTIDE SEQUENCE [LARGE SCALE GENOMIC DNA]</scope>
    <source>
        <strain evidence="2">H5</strain>
        <plasmid evidence="2">ph5-3</plasmid>
    </source>
</reference>
<keyword evidence="1" id="KW-0614">Plasmid</keyword>
<protein>
    <submittedName>
        <fullName evidence="1">Uncharacterized protein</fullName>
    </submittedName>
</protein>
<evidence type="ECO:0000313" key="2">
    <source>
        <dbReference type="Proteomes" id="UP000297149"/>
    </source>
</evidence>
<gene>
    <name evidence="1" type="ORF">E7747_16225</name>
</gene>
<dbReference type="AlphaFoldDB" id="A0A4V1D3Q2"/>
<organism evidence="1 2">
    <name type="scientific">Duncaniella dubosii</name>
    <dbReference type="NCBI Taxonomy" id="2518971"/>
    <lineage>
        <taxon>Bacteria</taxon>
        <taxon>Pseudomonadati</taxon>
        <taxon>Bacteroidota</taxon>
        <taxon>Bacteroidia</taxon>
        <taxon>Bacteroidales</taxon>
        <taxon>Muribaculaceae</taxon>
        <taxon>Duncaniella</taxon>
    </lineage>
</organism>
<dbReference type="KEGG" id="ddb:E7747_16225"/>
<keyword evidence="2" id="KW-1185">Reference proteome</keyword>
<sequence>MPKSVAIADTTRINLVREIGNIFRRGVRDANIGSLDFSGLPDSGTAATVAQPTPFHAEIHSISSRKDS</sequence>
<dbReference type="RefSeq" id="WP_136417210.1">
    <property type="nucleotide sequence ID" value="NZ_CP039399.1"/>
</dbReference>
<dbReference type="EMBL" id="CP039399">
    <property type="protein sequence ID" value="QCD43798.1"/>
    <property type="molecule type" value="Genomic_DNA"/>
</dbReference>
<proteinExistence type="predicted"/>
<evidence type="ECO:0000313" key="1">
    <source>
        <dbReference type="EMBL" id="QCD43798.1"/>
    </source>
</evidence>
<geneLocation type="plasmid" evidence="2">
    <name>ph5-3</name>
</geneLocation>